<reference evidence="1" key="1">
    <citation type="submission" date="2018-06" db="EMBL/GenBank/DDBJ databases">
        <authorList>
            <person name="Zhirakovskaya E."/>
        </authorList>
    </citation>
    <scope>NUCLEOTIDE SEQUENCE</scope>
</reference>
<sequence length="185" mass="20239">MKKLIAPVVAMLVVVTCSFASAKETKSGLQVGDRAPAFVVNDCTGPSAGKSLCYRCKFGGRPVVNIFAREMSDEVVDLIKQIDQKVNDNKKSKMAAFVVHLTNNTSKSEATLKKVAQKNHISKKTPLTNYKGNSGPSSYKIAKEADVTVMMWAKGRVKVNYALKKGELSQETIKQIVNDTDKILK</sequence>
<protein>
    <submittedName>
        <fullName evidence="1">Uncharacterized protein</fullName>
    </submittedName>
</protein>
<proteinExistence type="predicted"/>
<organism evidence="1">
    <name type="scientific">hydrothermal vent metagenome</name>
    <dbReference type="NCBI Taxonomy" id="652676"/>
    <lineage>
        <taxon>unclassified sequences</taxon>
        <taxon>metagenomes</taxon>
        <taxon>ecological metagenomes</taxon>
    </lineage>
</organism>
<dbReference type="AlphaFoldDB" id="A0A3B1DH73"/>
<accession>A0A3B1DH73</accession>
<gene>
    <name evidence="1" type="ORF">MNBD_PLANCTO02-2249</name>
</gene>
<evidence type="ECO:0000313" key="1">
    <source>
        <dbReference type="EMBL" id="VAX42156.1"/>
    </source>
</evidence>
<dbReference type="EMBL" id="UOGL01000628">
    <property type="protein sequence ID" value="VAX42156.1"/>
    <property type="molecule type" value="Genomic_DNA"/>
</dbReference>
<name>A0A3B1DH73_9ZZZZ</name>